<feature type="domain" description="Nephrocystin 3-like N-terminal" evidence="3">
    <location>
        <begin position="277"/>
        <end position="408"/>
    </location>
</feature>
<proteinExistence type="predicted"/>
<comment type="caution">
    <text evidence="4">The sequence shown here is derived from an EMBL/GenBank/DDBJ whole genome shotgun (WGS) entry which is preliminary data.</text>
</comment>
<sequence length="408" mass="44952">MSQNSPTSTSASRFQSIFDDALKAYRRQTKNDLATHPLAAQLRTCDSPSAILAVLQSQVQEFAGSRGNNDRWEKWLGPTVNVLYAFSATLGEGVGLVFSPAKVVFAGIGVLLIAAKDVGASQDALLNLFERIENFFKRLETYTEVPPTTAMTDIIVKIMVEVLGILAIMTKEIKQGSTKKYLKKLVGRTDIEDALGRLDKLTHDEALMATAQILKLTHSVGDKVTATANEAKVIMQQTANNVDEVKQNQIRQDLRRWLSPPDPSINQNIARAAYHSGTASWFFQGSIFKEWKSSGSLLWVHGKPGSGKSILCSTIIEDIAAMDEAGLASLAYFYFDFRDTTKQNCRNLLASLLFQLSARSNHRCNVLFSVYSAHDSGARQPSDEVLIRCLKSMLSLPNQGPIYIVIDA</sequence>
<dbReference type="Pfam" id="PF17109">
    <property type="entry name" value="Goodbye"/>
    <property type="match status" value="1"/>
</dbReference>
<dbReference type="EMBL" id="WTXG01000013">
    <property type="protein sequence ID" value="KAI0301708.1"/>
    <property type="molecule type" value="Genomic_DNA"/>
</dbReference>
<dbReference type="AlphaFoldDB" id="A0AAD4QNW2"/>
<dbReference type="PANTHER" id="PTHR10039">
    <property type="entry name" value="AMELOGENIN"/>
    <property type="match status" value="1"/>
</dbReference>
<gene>
    <name evidence="4" type="ORF">B0F90DRAFT_1917286</name>
</gene>
<evidence type="ECO:0008006" key="6">
    <source>
        <dbReference type="Google" id="ProtNLM"/>
    </source>
</evidence>
<protein>
    <recommendedName>
        <fullName evidence="6">NACHT domain-containing protein</fullName>
    </recommendedName>
</protein>
<name>A0AAD4QNW2_9AGAM</name>
<keyword evidence="5" id="KW-1185">Reference proteome</keyword>
<dbReference type="SUPFAM" id="SSF52540">
    <property type="entry name" value="P-loop containing nucleoside triphosphate hydrolases"/>
    <property type="match status" value="1"/>
</dbReference>
<feature type="domain" description="Fungal STAND N-terminal Goodbye" evidence="2">
    <location>
        <begin position="18"/>
        <end position="142"/>
    </location>
</feature>
<dbReference type="PANTHER" id="PTHR10039:SF16">
    <property type="entry name" value="GPI INOSITOL-DEACYLASE"/>
    <property type="match status" value="1"/>
</dbReference>
<keyword evidence="1" id="KW-0677">Repeat</keyword>
<reference evidence="4" key="1">
    <citation type="journal article" date="2022" name="New Phytol.">
        <title>Evolutionary transition to the ectomycorrhizal habit in the genomes of a hyperdiverse lineage of mushroom-forming fungi.</title>
        <authorList>
            <person name="Looney B."/>
            <person name="Miyauchi S."/>
            <person name="Morin E."/>
            <person name="Drula E."/>
            <person name="Courty P.E."/>
            <person name="Kohler A."/>
            <person name="Kuo A."/>
            <person name="LaButti K."/>
            <person name="Pangilinan J."/>
            <person name="Lipzen A."/>
            <person name="Riley R."/>
            <person name="Andreopoulos W."/>
            <person name="He G."/>
            <person name="Johnson J."/>
            <person name="Nolan M."/>
            <person name="Tritt A."/>
            <person name="Barry K.W."/>
            <person name="Grigoriev I.V."/>
            <person name="Nagy L.G."/>
            <person name="Hibbett D."/>
            <person name="Henrissat B."/>
            <person name="Matheny P.B."/>
            <person name="Labbe J."/>
            <person name="Martin F.M."/>
        </authorList>
    </citation>
    <scope>NUCLEOTIDE SEQUENCE</scope>
    <source>
        <strain evidence="4">BPL690</strain>
    </source>
</reference>
<dbReference type="InterPro" id="IPR031350">
    <property type="entry name" value="Goodbye_dom"/>
</dbReference>
<dbReference type="Proteomes" id="UP001203297">
    <property type="component" value="Unassembled WGS sequence"/>
</dbReference>
<accession>A0AAD4QNW2</accession>
<dbReference type="InterPro" id="IPR056884">
    <property type="entry name" value="NPHP3-like_N"/>
</dbReference>
<evidence type="ECO:0000313" key="5">
    <source>
        <dbReference type="Proteomes" id="UP001203297"/>
    </source>
</evidence>
<evidence type="ECO:0000259" key="2">
    <source>
        <dbReference type="Pfam" id="PF17109"/>
    </source>
</evidence>
<dbReference type="Pfam" id="PF24883">
    <property type="entry name" value="NPHP3_N"/>
    <property type="match status" value="1"/>
</dbReference>
<organism evidence="4 5">
    <name type="scientific">Multifurca ochricompacta</name>
    <dbReference type="NCBI Taxonomy" id="376703"/>
    <lineage>
        <taxon>Eukaryota</taxon>
        <taxon>Fungi</taxon>
        <taxon>Dikarya</taxon>
        <taxon>Basidiomycota</taxon>
        <taxon>Agaricomycotina</taxon>
        <taxon>Agaricomycetes</taxon>
        <taxon>Russulales</taxon>
        <taxon>Russulaceae</taxon>
        <taxon>Multifurca</taxon>
    </lineage>
</organism>
<evidence type="ECO:0000256" key="1">
    <source>
        <dbReference type="ARBA" id="ARBA00022737"/>
    </source>
</evidence>
<feature type="non-terminal residue" evidence="4">
    <location>
        <position position="408"/>
    </location>
</feature>
<evidence type="ECO:0000259" key="3">
    <source>
        <dbReference type="Pfam" id="PF24883"/>
    </source>
</evidence>
<dbReference type="InterPro" id="IPR027417">
    <property type="entry name" value="P-loop_NTPase"/>
</dbReference>
<evidence type="ECO:0000313" key="4">
    <source>
        <dbReference type="EMBL" id="KAI0301708.1"/>
    </source>
</evidence>
<dbReference type="Gene3D" id="3.40.50.300">
    <property type="entry name" value="P-loop containing nucleotide triphosphate hydrolases"/>
    <property type="match status" value="1"/>
</dbReference>